<dbReference type="RefSeq" id="WP_394458715.1">
    <property type="nucleotide sequence ID" value="NZ_JBIGHZ010000001.1"/>
</dbReference>
<keyword evidence="2" id="KW-1133">Transmembrane helix</keyword>
<accession>A0ABW7FST0</accession>
<keyword evidence="5" id="KW-1185">Reference proteome</keyword>
<name>A0ABW7FST0_9BURK</name>
<evidence type="ECO:0000256" key="1">
    <source>
        <dbReference type="SAM" id="MobiDB-lite"/>
    </source>
</evidence>
<feature type="chain" id="PRO_5045262589" evidence="3">
    <location>
        <begin position="24"/>
        <end position="479"/>
    </location>
</feature>
<feature type="signal peptide" evidence="3">
    <location>
        <begin position="1"/>
        <end position="23"/>
    </location>
</feature>
<gene>
    <name evidence="4" type="ORF">ACG0Z6_03720</name>
</gene>
<feature type="region of interest" description="Disordered" evidence="1">
    <location>
        <begin position="417"/>
        <end position="446"/>
    </location>
</feature>
<evidence type="ECO:0000256" key="2">
    <source>
        <dbReference type="SAM" id="Phobius"/>
    </source>
</evidence>
<feature type="compositionally biased region" description="Low complexity" evidence="1">
    <location>
        <begin position="435"/>
        <end position="446"/>
    </location>
</feature>
<dbReference type="EMBL" id="JBIGHZ010000001">
    <property type="protein sequence ID" value="MFG6447348.1"/>
    <property type="molecule type" value="Genomic_DNA"/>
</dbReference>
<dbReference type="Proteomes" id="UP001606099">
    <property type="component" value="Unassembled WGS sequence"/>
</dbReference>
<organism evidence="4 5">
    <name type="scientific">Roseateles rivi</name>
    <dbReference type="NCBI Taxonomy" id="3299028"/>
    <lineage>
        <taxon>Bacteria</taxon>
        <taxon>Pseudomonadati</taxon>
        <taxon>Pseudomonadota</taxon>
        <taxon>Betaproteobacteria</taxon>
        <taxon>Burkholderiales</taxon>
        <taxon>Sphaerotilaceae</taxon>
        <taxon>Roseateles</taxon>
    </lineage>
</organism>
<proteinExistence type="predicted"/>
<evidence type="ECO:0000313" key="5">
    <source>
        <dbReference type="Proteomes" id="UP001606099"/>
    </source>
</evidence>
<protein>
    <submittedName>
        <fullName evidence="4">DUF3999 family protein</fullName>
    </submittedName>
</protein>
<keyword evidence="3" id="KW-0732">Signal</keyword>
<reference evidence="4 5" key="1">
    <citation type="submission" date="2024-08" db="EMBL/GenBank/DDBJ databases">
        <authorList>
            <person name="Lu H."/>
        </authorList>
    </citation>
    <scope>NUCLEOTIDE SEQUENCE [LARGE SCALE GENOMIC DNA]</scope>
    <source>
        <strain evidence="4 5">BYS180W</strain>
    </source>
</reference>
<evidence type="ECO:0000256" key="3">
    <source>
        <dbReference type="SAM" id="SignalP"/>
    </source>
</evidence>
<comment type="caution">
    <text evidence="4">The sequence shown here is derived from an EMBL/GenBank/DDBJ whole genome shotgun (WGS) entry which is preliminary data.</text>
</comment>
<keyword evidence="2" id="KW-0812">Transmembrane</keyword>
<dbReference type="Pfam" id="PF13163">
    <property type="entry name" value="DUF3999"/>
    <property type="match status" value="1"/>
</dbReference>
<sequence>MNIASCRAWAPALVALASAAALAGPGSTPLQLSGTGPYYRVTLPAALYPLAKDMALSDLRLHSAQGAPLPWAWADATDAPAPAIRRHNAPLFPLTAAPRSGASTDATMQLNVRPDGSLAWRQAQASAPARSDWIIDTHAAKGNLLSLVLTLAPQDQGLYSFSLEASEDLRQWQLVLPQADVVQLTHQGQQLQQNEVDLGGLRARYLRLRWLGDGPAPSLRKADIQAYETLLPSPPPLQWQTLGPARCEAAACTWTLPAHLPLDAVRLSLSDPNTVATVTLLGETEQAPSAAAQPHRHRLFSRHREPTPTAAASSHSVLRQVLLSSTLYRLSLPGQPERLNPDLPVDGNSYQRLRLEARHSIQEWGSSPPQLSVGSRGREIIVLARNPDQAMLSWGQPQAQGSALPLTELMPLGTAQATGQGSLTLPSTTPPAPAAAPSAAAPPSATSNHTPWLWAALIGGLLLLGAMAASLLKKVQPQS</sequence>
<evidence type="ECO:0000313" key="4">
    <source>
        <dbReference type="EMBL" id="MFG6447348.1"/>
    </source>
</evidence>
<feature type="transmembrane region" description="Helical" evidence="2">
    <location>
        <begin position="452"/>
        <end position="472"/>
    </location>
</feature>
<keyword evidence="2" id="KW-0472">Membrane</keyword>
<dbReference type="InterPro" id="IPR025060">
    <property type="entry name" value="DUF3999"/>
</dbReference>